<dbReference type="GO" id="GO:0030896">
    <property type="term" value="C:checkpoint clamp complex"/>
    <property type="evidence" value="ECO:0007669"/>
    <property type="project" value="TreeGrafter"/>
</dbReference>
<comment type="subcellular location">
    <subcellularLocation>
        <location evidence="2">Membrane</location>
        <topology evidence="2">Multi-pass membrane protein</topology>
    </subcellularLocation>
    <subcellularLocation>
        <location evidence="1">Nucleus</location>
    </subcellularLocation>
</comment>
<keyword evidence="6" id="KW-0227">DNA damage</keyword>
<evidence type="ECO:0000256" key="4">
    <source>
        <dbReference type="ARBA" id="ARBA00010991"/>
    </source>
</evidence>
<dbReference type="Pfam" id="PF02144">
    <property type="entry name" value="Rad1"/>
    <property type="match status" value="1"/>
</dbReference>
<accession>A0A2H4SJ93</accession>
<reference evidence="12 13" key="1">
    <citation type="journal article" date="2017" name="BMC Genomics">
        <title>Chromosome level assembly and secondary metabolite potential of the parasitic fungus Cordyceps militaris.</title>
        <authorList>
            <person name="Kramer G.J."/>
            <person name="Nodwell J.R."/>
        </authorList>
    </citation>
    <scope>NUCLEOTIDE SEQUENCE [LARGE SCALE GENOMIC DNA]</scope>
    <source>
        <strain evidence="12 13">ATCC 34164</strain>
    </source>
</reference>
<evidence type="ECO:0000256" key="9">
    <source>
        <dbReference type="ARBA" id="ARBA00023204"/>
    </source>
</evidence>
<dbReference type="PANTHER" id="PTHR10870">
    <property type="entry name" value="CELL CYCLE CHECKPOINT PROTEIN RAD1"/>
    <property type="match status" value="1"/>
</dbReference>
<dbReference type="EMBL" id="CP023324">
    <property type="protein sequence ID" value="ATY63185.1"/>
    <property type="molecule type" value="Genomic_DNA"/>
</dbReference>
<evidence type="ECO:0000256" key="2">
    <source>
        <dbReference type="ARBA" id="ARBA00004141"/>
    </source>
</evidence>
<feature type="transmembrane region" description="Helical" evidence="11">
    <location>
        <begin position="27"/>
        <end position="46"/>
    </location>
</feature>
<dbReference type="GO" id="GO:0000077">
    <property type="term" value="P:DNA damage checkpoint signaling"/>
    <property type="evidence" value="ECO:0007669"/>
    <property type="project" value="InterPro"/>
</dbReference>
<evidence type="ECO:0000256" key="3">
    <source>
        <dbReference type="ARBA" id="ARBA00009825"/>
    </source>
</evidence>
<proteinExistence type="inferred from homology"/>
<evidence type="ECO:0000313" key="13">
    <source>
        <dbReference type="Proteomes" id="UP000323067"/>
    </source>
</evidence>
<evidence type="ECO:0000256" key="8">
    <source>
        <dbReference type="ARBA" id="ARBA00023136"/>
    </source>
</evidence>
<evidence type="ECO:0000256" key="11">
    <source>
        <dbReference type="SAM" id="Phobius"/>
    </source>
</evidence>
<dbReference type="GO" id="GO:0006281">
    <property type="term" value="P:DNA repair"/>
    <property type="evidence" value="ECO:0007669"/>
    <property type="project" value="UniProtKB-KW"/>
</dbReference>
<dbReference type="Proteomes" id="UP000323067">
    <property type="component" value="Chromosome vii"/>
</dbReference>
<dbReference type="PRINTS" id="PR01245">
    <property type="entry name" value="RAD1REC1"/>
</dbReference>
<keyword evidence="8 11" id="KW-0472">Membrane</keyword>
<dbReference type="PANTHER" id="PTHR10870:SF0">
    <property type="entry name" value="CELL CYCLE CHECKPOINT PROTEIN RAD1"/>
    <property type="match status" value="1"/>
</dbReference>
<dbReference type="AlphaFoldDB" id="A0A2H4SJ93"/>
<evidence type="ECO:0000313" key="12">
    <source>
        <dbReference type="EMBL" id="ATY63185.1"/>
    </source>
</evidence>
<organism evidence="12 13">
    <name type="scientific">Cordyceps militaris</name>
    <name type="common">Caterpillar fungus</name>
    <name type="synonym">Clavaria militaris</name>
    <dbReference type="NCBI Taxonomy" id="73501"/>
    <lineage>
        <taxon>Eukaryota</taxon>
        <taxon>Fungi</taxon>
        <taxon>Dikarya</taxon>
        <taxon>Ascomycota</taxon>
        <taxon>Pezizomycotina</taxon>
        <taxon>Sordariomycetes</taxon>
        <taxon>Hypocreomycetidae</taxon>
        <taxon>Hypocreales</taxon>
        <taxon>Cordycipitaceae</taxon>
        <taxon>Cordyceps</taxon>
    </lineage>
</organism>
<dbReference type="Pfam" id="PF05251">
    <property type="entry name" value="Ost5"/>
    <property type="match status" value="1"/>
</dbReference>
<keyword evidence="5 11" id="KW-0812">Transmembrane</keyword>
<evidence type="ECO:0000256" key="10">
    <source>
        <dbReference type="ARBA" id="ARBA00023242"/>
    </source>
</evidence>
<dbReference type="InterPro" id="IPR007915">
    <property type="entry name" value="TMEM258/Ost5"/>
</dbReference>
<dbReference type="OrthoDB" id="337581at2759"/>
<keyword evidence="9" id="KW-0234">DNA repair</keyword>
<evidence type="ECO:0000256" key="5">
    <source>
        <dbReference type="ARBA" id="ARBA00022692"/>
    </source>
</evidence>
<keyword evidence="7 11" id="KW-1133">Transmembrane helix</keyword>
<evidence type="ECO:0000256" key="1">
    <source>
        <dbReference type="ARBA" id="ARBA00004123"/>
    </source>
</evidence>
<comment type="similarity">
    <text evidence="4">Belongs to the rad1 family.</text>
</comment>
<dbReference type="InterPro" id="IPR003011">
    <property type="entry name" value="Cell_cycle_checkpoint_Rad1"/>
</dbReference>
<dbReference type="VEuPathDB" id="FungiDB:A9K55_007412"/>
<sequence>MDSSLHEVWLAAAGSPFLPTIGKSSQFLVGFVLLLLGVTATGVFALNRSLVNVFTVGIPASLALAYGVVYMFCAVGVNSRIMSDKQPILRAVATSTRPLYQLLRCINFSPKVHVQITEEGLRFAADHAKVMQGVAFLNKSLFSSYSVNLPPAEDGSPTELPNFQIPLSSFLEILQIFGAVDVAARAQKAEQDPYRSNLRNYRPDAFSNQTLGISGTCTLLYGEEGDPFKVMIEESGVQTTAGLTTYLPEITDDIPLDRDDICFKIIMQSRSLLDSLAEISPTAPMKLSITTSKTTPYLSFSGKGDLGSSDVDFARGRELLETFSIRDKWTQSYKFDFIKNSTEAMRIANKVSLRGDGQGVLSLQFLVDIEGGKRSFLDFRFVPFATLDEEEEDEEDDDMGDEQELVPVSSDQYIELRVAKKTNHAGPEQEAEQQGSAAFYYLLAISLSPFLSGRIRKQTPGNMDSSLSVVLHRATTDLTQHQPSGLRTWSEHVMSGASMWFKTCIGIRKPSRHPAKSTAADDTALPLEKQTAIPKKPRMPQHAAASFLKTGTSRSIREANYII</sequence>
<protein>
    <submittedName>
        <fullName evidence="12">DNA repair</fullName>
    </submittedName>
</protein>
<name>A0A2H4SJ93_CORMI</name>
<dbReference type="SUPFAM" id="SSF55979">
    <property type="entry name" value="DNA clamp"/>
    <property type="match status" value="1"/>
</dbReference>
<dbReference type="Gene3D" id="3.70.10.10">
    <property type="match status" value="1"/>
</dbReference>
<dbReference type="InterPro" id="IPR003021">
    <property type="entry name" value="Rad1_Rec1_Rad17"/>
</dbReference>
<feature type="transmembrane region" description="Helical" evidence="11">
    <location>
        <begin position="53"/>
        <end position="77"/>
    </location>
</feature>
<gene>
    <name evidence="12" type="ORF">A9K55_007412</name>
</gene>
<dbReference type="GO" id="GO:0008250">
    <property type="term" value="C:oligosaccharyltransferase complex"/>
    <property type="evidence" value="ECO:0007669"/>
    <property type="project" value="InterPro"/>
</dbReference>
<dbReference type="VEuPathDB" id="FungiDB:CCM_07611"/>
<comment type="similarity">
    <text evidence="3">Belongs to the OST5 family.</text>
</comment>
<dbReference type="PRINTS" id="PR01246">
    <property type="entry name" value="RAD1REPAIR"/>
</dbReference>
<evidence type="ECO:0000256" key="6">
    <source>
        <dbReference type="ARBA" id="ARBA00022763"/>
    </source>
</evidence>
<keyword evidence="10" id="KW-0539">Nucleus</keyword>
<dbReference type="InterPro" id="IPR046938">
    <property type="entry name" value="DNA_clamp_sf"/>
</dbReference>
<evidence type="ECO:0000256" key="7">
    <source>
        <dbReference type="ARBA" id="ARBA00022989"/>
    </source>
</evidence>
<dbReference type="CDD" id="cd00577">
    <property type="entry name" value="PCNA"/>
    <property type="match status" value="1"/>
</dbReference>